<evidence type="ECO:0000256" key="1">
    <source>
        <dbReference type="SAM" id="MobiDB-lite"/>
    </source>
</evidence>
<sequence>MTYTQTERTEIKRNAKKVANLLGENFSDIEKEAQDMQTDHFKAYADDGQRRLVDALQKNNFSLAQLKGTKEDTKPEPFLTEGSTKEENNNASH</sequence>
<name>A0A9X4NIL8_9LACT</name>
<comment type="caution">
    <text evidence="2">The sequence shown here is derived from an EMBL/GenBank/DDBJ whole genome shotgun (WGS) entry which is preliminary data.</text>
</comment>
<proteinExistence type="predicted"/>
<gene>
    <name evidence="2" type="ORF">OGZ51_11465</name>
</gene>
<reference evidence="2" key="1">
    <citation type="submission" date="2022-10" db="EMBL/GenBank/DDBJ databases">
        <authorList>
            <person name="Turner M.S."/>
            <person name="Huang W."/>
        </authorList>
    </citation>
    <scope>NUCLEOTIDE SEQUENCE</scope>
    <source>
        <strain evidence="2">3</strain>
    </source>
</reference>
<organism evidence="2 3">
    <name type="scientific">Lactococcus lactis</name>
    <dbReference type="NCBI Taxonomy" id="1358"/>
    <lineage>
        <taxon>Bacteria</taxon>
        <taxon>Bacillati</taxon>
        <taxon>Bacillota</taxon>
        <taxon>Bacilli</taxon>
        <taxon>Lactobacillales</taxon>
        <taxon>Streptococcaceae</taxon>
        <taxon>Lactococcus</taxon>
    </lineage>
</organism>
<feature type="compositionally biased region" description="Basic and acidic residues" evidence="1">
    <location>
        <begin position="83"/>
        <end position="93"/>
    </location>
</feature>
<dbReference type="AlphaFoldDB" id="A0A9X4NIL8"/>
<dbReference type="Proteomes" id="UP001152614">
    <property type="component" value="Unassembled WGS sequence"/>
</dbReference>
<dbReference type="EMBL" id="JAOWLY010000013">
    <property type="protein sequence ID" value="MDG4984763.1"/>
    <property type="molecule type" value="Genomic_DNA"/>
</dbReference>
<reference evidence="2" key="2">
    <citation type="journal article" date="2023" name="Food Microbiol.">
        <title>Evaluation of the fermentation potential of lactic acid bacteria isolated from herbs, fruits and vegetables as starter cultures in nut-based milk alternatives.</title>
        <authorList>
            <person name="Huang W."/>
            <person name="Dong A."/>
            <person name="Pham H.T."/>
            <person name="Zhou C."/>
            <person name="Huo Z."/>
            <person name="Watjen A.P."/>
            <person name="Prakash S."/>
            <person name="Bang-Berthelsen C.H."/>
            <person name="Turner M.S."/>
        </authorList>
    </citation>
    <scope>NUCLEOTIDE SEQUENCE</scope>
    <source>
        <strain evidence="2">3</strain>
    </source>
</reference>
<accession>A0A9X4NIL8</accession>
<feature type="region of interest" description="Disordered" evidence="1">
    <location>
        <begin position="62"/>
        <end position="93"/>
    </location>
</feature>
<evidence type="ECO:0000313" key="2">
    <source>
        <dbReference type="EMBL" id="MDG4984763.1"/>
    </source>
</evidence>
<dbReference type="RefSeq" id="WP_278229257.1">
    <property type="nucleotide sequence ID" value="NZ_JAOWLY010000013.1"/>
</dbReference>
<protein>
    <submittedName>
        <fullName evidence="2">Uncharacterized protein</fullName>
    </submittedName>
</protein>
<evidence type="ECO:0000313" key="3">
    <source>
        <dbReference type="Proteomes" id="UP001152614"/>
    </source>
</evidence>